<name>A0ACB9N176_BAUVA</name>
<keyword evidence="2" id="KW-1185">Reference proteome</keyword>
<organism evidence="1 2">
    <name type="scientific">Bauhinia variegata</name>
    <name type="common">Purple orchid tree</name>
    <name type="synonym">Phanera variegata</name>
    <dbReference type="NCBI Taxonomy" id="167791"/>
    <lineage>
        <taxon>Eukaryota</taxon>
        <taxon>Viridiplantae</taxon>
        <taxon>Streptophyta</taxon>
        <taxon>Embryophyta</taxon>
        <taxon>Tracheophyta</taxon>
        <taxon>Spermatophyta</taxon>
        <taxon>Magnoliopsida</taxon>
        <taxon>eudicotyledons</taxon>
        <taxon>Gunneridae</taxon>
        <taxon>Pentapetalae</taxon>
        <taxon>rosids</taxon>
        <taxon>fabids</taxon>
        <taxon>Fabales</taxon>
        <taxon>Fabaceae</taxon>
        <taxon>Cercidoideae</taxon>
        <taxon>Cercideae</taxon>
        <taxon>Bauhiniinae</taxon>
        <taxon>Bauhinia</taxon>
    </lineage>
</organism>
<reference evidence="1 2" key="1">
    <citation type="journal article" date="2022" name="DNA Res.">
        <title>Chromosomal-level genome assembly of the orchid tree Bauhinia variegata (Leguminosae; Cercidoideae) supports the allotetraploid origin hypothesis of Bauhinia.</title>
        <authorList>
            <person name="Zhong Y."/>
            <person name="Chen Y."/>
            <person name="Zheng D."/>
            <person name="Pang J."/>
            <person name="Liu Y."/>
            <person name="Luo S."/>
            <person name="Meng S."/>
            <person name="Qian L."/>
            <person name="Wei D."/>
            <person name="Dai S."/>
            <person name="Zhou R."/>
        </authorList>
    </citation>
    <scope>NUCLEOTIDE SEQUENCE [LARGE SCALE GENOMIC DNA]</scope>
    <source>
        <strain evidence="1">BV-YZ2020</strain>
    </source>
</reference>
<evidence type="ECO:0000313" key="1">
    <source>
        <dbReference type="EMBL" id="KAI4328430.1"/>
    </source>
</evidence>
<sequence>MVTITSTTNSSFNQLQTINSDNKNIHARDASFSSYLNGNEESFGRKLSEPSRNLNPFISKAGDHLYSGEKKEDHGEIGVFEAEKYFNGVMEQGSPSVANMTPRKYLHQKDEQIEVQTRKYRISSAAPSVRSESSWNSQTALLKSALRNSSRATKNKAQGKSFLSGLGCKCSCSDKSSVDISDHVGKNNFNRSAAYGVVHNKIATKMAFNTTPGPNHSAQANKVHAESWTNKDAYFKKPGNLGAGLSMKNGLAFQTVNSALGTQLMKMQLGQGEEEKPRKSLEVFGSPIMERRSKSLSFDKRLTIPSWDAAPKLEEIDFSEIPGGNYNDAASDASSDLFEIESLTGKSNPFLARQNSDVASGCVTPTTGYAPSEASIEWSVVTASAADYSVMSDFEEARSVATIRSPPGPAFTSPNGKIKANKEMQRRRPSMLLGCKSHKAVRVAGDAFITYEKPSSDPHIRRRSDTFLQATRFQAETKLGNLGPSNGQQHSYATRPMQRSHSPHATQFLYI</sequence>
<dbReference type="Proteomes" id="UP000828941">
    <property type="component" value="Chromosome 8"/>
</dbReference>
<comment type="caution">
    <text evidence="1">The sequence shown here is derived from an EMBL/GenBank/DDBJ whole genome shotgun (WGS) entry which is preliminary data.</text>
</comment>
<dbReference type="EMBL" id="CM039433">
    <property type="protein sequence ID" value="KAI4328430.1"/>
    <property type="molecule type" value="Genomic_DNA"/>
</dbReference>
<proteinExistence type="predicted"/>
<gene>
    <name evidence="1" type="ORF">L6164_020787</name>
</gene>
<protein>
    <submittedName>
        <fullName evidence="1">Uncharacterized protein</fullName>
    </submittedName>
</protein>
<accession>A0ACB9N176</accession>
<evidence type="ECO:0000313" key="2">
    <source>
        <dbReference type="Proteomes" id="UP000828941"/>
    </source>
</evidence>